<reference evidence="2" key="2">
    <citation type="submission" date="2022-01" db="EMBL/GenBank/DDBJ databases">
        <authorList>
            <person name="Yamashiro T."/>
            <person name="Shiraishi A."/>
            <person name="Satake H."/>
            <person name="Nakayama K."/>
        </authorList>
    </citation>
    <scope>NUCLEOTIDE SEQUENCE</scope>
</reference>
<feature type="region of interest" description="Disordered" evidence="1">
    <location>
        <begin position="162"/>
        <end position="238"/>
    </location>
</feature>
<evidence type="ECO:0000313" key="2">
    <source>
        <dbReference type="EMBL" id="GJT04016.1"/>
    </source>
</evidence>
<reference evidence="2" key="1">
    <citation type="journal article" date="2022" name="Int. J. Mol. Sci.">
        <title>Draft Genome of Tanacetum Coccineum: Genomic Comparison of Closely Related Tanacetum-Family Plants.</title>
        <authorList>
            <person name="Yamashiro T."/>
            <person name="Shiraishi A."/>
            <person name="Nakayama K."/>
            <person name="Satake H."/>
        </authorList>
    </citation>
    <scope>NUCLEOTIDE SEQUENCE</scope>
</reference>
<accession>A0ABQ5ANX9</accession>
<gene>
    <name evidence="2" type="ORF">Tco_0838478</name>
</gene>
<evidence type="ECO:0000256" key="1">
    <source>
        <dbReference type="SAM" id="MobiDB-lite"/>
    </source>
</evidence>
<feature type="region of interest" description="Disordered" evidence="1">
    <location>
        <begin position="1"/>
        <end position="57"/>
    </location>
</feature>
<feature type="compositionally biased region" description="Polar residues" evidence="1">
    <location>
        <begin position="132"/>
        <end position="142"/>
    </location>
</feature>
<organism evidence="2 3">
    <name type="scientific">Tanacetum coccineum</name>
    <dbReference type="NCBI Taxonomy" id="301880"/>
    <lineage>
        <taxon>Eukaryota</taxon>
        <taxon>Viridiplantae</taxon>
        <taxon>Streptophyta</taxon>
        <taxon>Embryophyta</taxon>
        <taxon>Tracheophyta</taxon>
        <taxon>Spermatophyta</taxon>
        <taxon>Magnoliopsida</taxon>
        <taxon>eudicotyledons</taxon>
        <taxon>Gunneridae</taxon>
        <taxon>Pentapetalae</taxon>
        <taxon>asterids</taxon>
        <taxon>campanulids</taxon>
        <taxon>Asterales</taxon>
        <taxon>Asteraceae</taxon>
        <taxon>Asteroideae</taxon>
        <taxon>Anthemideae</taxon>
        <taxon>Anthemidinae</taxon>
        <taxon>Tanacetum</taxon>
    </lineage>
</organism>
<keyword evidence="3" id="KW-1185">Reference proteome</keyword>
<feature type="compositionally biased region" description="Basic and acidic residues" evidence="1">
    <location>
        <begin position="187"/>
        <end position="200"/>
    </location>
</feature>
<comment type="caution">
    <text evidence="2">The sequence shown here is derived from an EMBL/GenBank/DDBJ whole genome shotgun (WGS) entry which is preliminary data.</text>
</comment>
<proteinExistence type="predicted"/>
<sequence>MEVKQFRETLLQHMSNVKKSAAKRTQSSGTESAKQDESSRSENDTDTDDAHIRPIYDEEPVAEIQEKVFTIAALKNDLRKLKGNSVDTKFAKTSVLGKPVLQSLRNQSVVRKPNAFKSKRPPMSKPRFASQVDVNNNLSKPVTQHYLPKGRASAFAKLDPMISSSSSRNSSKNTPRFSSNDMVHNYYLEEARKKTQERNRNSKSNVMHTASPQNTTNGRKPKPRSNNQTSRSFPVSKSSRVTLNVMPLVDHSRNSSHFSDSKHFVCSTCQKCIFNANHDACITKLLKEVNSRKSSAVYEKTSPRSNLRWKPTGRILNTVGLRWVPTGKIFTSCTSKTDSESIHGSNVDIFKIHECKQTLDLSAGTSINVQKKQSIDLSVVKMEILLEPTSNKLVLETYSFPSTVSTDFINGLPKKWLSFCLSLRNANHVRDFELASLFGKLRPDDEEDTRSSQEYMNDLELEFHKRALLAKYKWFFKKGTQRFSGAKATDQTECHKCGRKVKMEILLEPTSNKLMEHLKMEMEIPCSNKIKFITACSFSNDSFEDIMKAQVSVIKASATLNIQAFKIKKSVSISFRMTQVHKMAKDHMMMIKDYDWMMISKKLKDHIQVKLKPKSLKFTASDSQDTDQ</sequence>
<evidence type="ECO:0000313" key="3">
    <source>
        <dbReference type="Proteomes" id="UP001151760"/>
    </source>
</evidence>
<dbReference type="EMBL" id="BQNB010012475">
    <property type="protein sequence ID" value="GJT04016.1"/>
    <property type="molecule type" value="Genomic_DNA"/>
</dbReference>
<feature type="compositionally biased region" description="Polar residues" evidence="1">
    <location>
        <begin position="202"/>
        <end position="238"/>
    </location>
</feature>
<feature type="region of interest" description="Disordered" evidence="1">
    <location>
        <begin position="115"/>
        <end position="146"/>
    </location>
</feature>
<dbReference type="Proteomes" id="UP001151760">
    <property type="component" value="Unassembled WGS sequence"/>
</dbReference>
<feature type="compositionally biased region" description="Polar residues" evidence="1">
    <location>
        <begin position="12"/>
        <end position="32"/>
    </location>
</feature>
<protein>
    <submittedName>
        <fullName evidence="2">Uncharacterized protein</fullName>
    </submittedName>
</protein>
<name>A0ABQ5ANX9_9ASTR</name>
<feature type="compositionally biased region" description="Basic and acidic residues" evidence="1">
    <location>
        <begin position="33"/>
        <end position="56"/>
    </location>
</feature>
<feature type="compositionally biased region" description="Polar residues" evidence="1">
    <location>
        <begin position="172"/>
        <end position="182"/>
    </location>
</feature>